<feature type="compositionally biased region" description="Polar residues" evidence="1">
    <location>
        <begin position="1901"/>
        <end position="1910"/>
    </location>
</feature>
<feature type="compositionally biased region" description="Polar residues" evidence="1">
    <location>
        <begin position="1918"/>
        <end position="1938"/>
    </location>
</feature>
<dbReference type="EMBL" id="MU006091">
    <property type="protein sequence ID" value="KAF2841710.1"/>
    <property type="molecule type" value="Genomic_DNA"/>
</dbReference>
<feature type="compositionally biased region" description="Pro residues" evidence="1">
    <location>
        <begin position="475"/>
        <end position="488"/>
    </location>
</feature>
<dbReference type="InterPro" id="IPR001005">
    <property type="entry name" value="SANT/Myb"/>
</dbReference>
<feature type="compositionally biased region" description="Basic and acidic residues" evidence="1">
    <location>
        <begin position="1816"/>
        <end position="1827"/>
    </location>
</feature>
<evidence type="ECO:0000256" key="1">
    <source>
        <dbReference type="SAM" id="MobiDB-lite"/>
    </source>
</evidence>
<feature type="compositionally biased region" description="Low complexity" evidence="1">
    <location>
        <begin position="1378"/>
        <end position="1389"/>
    </location>
</feature>
<name>A0A9P4VTP5_9PEZI</name>
<feature type="compositionally biased region" description="Low complexity" evidence="1">
    <location>
        <begin position="1746"/>
        <end position="1766"/>
    </location>
</feature>
<feature type="compositionally biased region" description="Polar residues" evidence="1">
    <location>
        <begin position="1578"/>
        <end position="1593"/>
    </location>
</feature>
<feature type="compositionally biased region" description="Basic and acidic residues" evidence="1">
    <location>
        <begin position="2024"/>
        <end position="2060"/>
    </location>
</feature>
<dbReference type="InterPro" id="IPR051571">
    <property type="entry name" value="N-CoR_corepressor"/>
</dbReference>
<proteinExistence type="predicted"/>
<dbReference type="SMART" id="SM00717">
    <property type="entry name" value="SANT"/>
    <property type="match status" value="2"/>
</dbReference>
<feature type="region of interest" description="Disordered" evidence="1">
    <location>
        <begin position="2078"/>
        <end position="2104"/>
    </location>
</feature>
<comment type="caution">
    <text evidence="3">The sequence shown here is derived from an EMBL/GenBank/DDBJ whole genome shotgun (WGS) entry which is preliminary data.</text>
</comment>
<feature type="compositionally biased region" description="Basic and acidic residues" evidence="1">
    <location>
        <begin position="1767"/>
        <end position="1778"/>
    </location>
</feature>
<feature type="region of interest" description="Disordered" evidence="1">
    <location>
        <begin position="840"/>
        <end position="865"/>
    </location>
</feature>
<keyword evidence="4" id="KW-1185">Reference proteome</keyword>
<feature type="compositionally biased region" description="Basic and acidic residues" evidence="1">
    <location>
        <begin position="695"/>
        <end position="714"/>
    </location>
</feature>
<feature type="compositionally biased region" description="Basic and acidic residues" evidence="1">
    <location>
        <begin position="1203"/>
        <end position="1222"/>
    </location>
</feature>
<feature type="domain" description="SANT" evidence="2">
    <location>
        <begin position="1041"/>
        <end position="1086"/>
    </location>
</feature>
<dbReference type="OrthoDB" id="10258692at2759"/>
<sequence>MSSRSQQFPASRPPRERSPPRQHPFSDRRPSGPQGDSYPSGGDSYRGSRYHQDSSSSIDRAVPPSGPRAQADTFRSSGVGSSLPSGPRGSNYPSRVEVRDFRNAPPLSDTRDRQWRDRDRDRDFDRRRNSPPRRSPSRLPRELDIGRARRDSRDGPPSAGSTYSDPPPNSLAPHGRGGFRGGRGRGGGDWDRGRDHYDNRNSFRPRSRSPRPRWEKETIRDERDIDRREDSRFDRRDDDRRTWRDERDRERERERETDRFKRESGPLPRTDTWHPPGASDQRHVGGTSTGQSTPTSTVPQSNQTHWESNRDLTTSRRASIAPPVSSTKDPRRESDKPDLILRRADPTRDRYTGPAPSPPPQAPQVPAFGSVSIRPPNPGAPTSNVWRAPHVESKPTVPAASTVSQLGNKGPPTAPKAQLAATPPTGPKAERVPDRPSSDQKQLKSNVEEGKTKDVFSIPTAVASAPVASRQTIVAPPPPPPPPPPPISPKVSQSIEPPTGPAAMTRLPPSGPANVPPIGPRSHVSPQPFGKIQQSSAIERDIPATTVPTGPRMSNIFSTSPKSLGANIPTGPKAERAPQIPSRSAMLAGYERPPPVAPRQPVRSNQWIRPGAPSYNRNLPIIPAKRDFSGEEKPPSIPISPKAHNTAHTQVSHSLEAPQKNTTQESISSEYDIAKRRQSMPTISSISIPQPDDTVAQKDDEAMSDIVKFRKESHTSTTIASDAPKPADDGSADEDTMDLDEDDFAEIEARFSREKARLESRKTDLSSRHLRATTPLEQLSMLAYIEAYDLPTLTSPVESNHPAAIRVPQDTDMAGTEIVTPKIEEAEDVIMEDNLTIHQDSVDRDSTPGLETLPFLAKGPPTPVSDLDQENAARREAMREAMTAKLAQMQERESTVHDDMRSAYAQSYREWRMQALLLDQERMAEKERQQSLEPVPAVSSEIVATPAVTPAAEGRRSHKFSSEYELNLAMEQSKREHEEMQAKKDLESKQAQADFEREAVILALFEENDAAKRKFIDTNHLREPGSGLNVFEYEPPKDVLTEEEHKAFVQAYAAYPKLFGKMAEQLPGRSYKECIVHYYSTKWNNEYKNVMKSRKGKGRGKGARLGRGRSTAIAADVKTGAEFEELNGQTLAVTDSGRPRRAAAPTFGEKDSEVEQNTPLPTPGRVRENGQEKPKRGKGVKEKSTRKGKAQPLAAAPTASPQKVDKPRKETTQPTIKTEEPLRALPRTNEESALLSNLHVVRAVERQSYFPEEPIQQVQPISTLSERPKSSMAPQRASASSYWSVQEQTDFRKNVAHFGTDYPAIASHMGTKTATMVKNHYQRLKESGNEPEVVRLAELADERRRNGEDMGPPPAPTQPVKRRYDTTQTAAPRPLAPNPEVVVDVENPPATQQSPRNASSPPQYSASRLPTLAQAGPAPIQGRIEQAQSQPPSRPEPHQQPMVSQHHRSQQNPPGPRLGFFTDERPESRPHIHGTQPTQQPVRQSIQATEPAQRPSQHQRSPSQRGSKDNNYRPLFMHHHREDSGSNRFSHVSQERLSQGLQHAPTVQQRPQQPSSTFQARPSMAAETVVPTEHRQPASEQASIQPRQSQSSLRHLMEASAQTVQTPPSLHNTPRQVLAASPPNEEIRSFPPPPVQVQQQPQPQQTPLPSLAATSSLQPTPNPTPRPPEPRKTSNLASLLNAEPEDPIPKKRYPEPAQPQANPSSLHKESSTPTQAQPPQGLRYDDQYYHDQRSLQSQSYSRPSYTPHAHQQQPHQQHQQLSAQHTSRPDLPTREHAIQHPPPMRDPWQPHRSFSQPNAPQSSSPHPQQAQSAFPRDSRPVVFDHRVSILGSLNTQPRHNPSPPPAHSYSHSRTNSYSQQPPQHHPPQHPAQHPAQRPPTHPPPGEPAEHVLAPNPYAQLQPPTQQSSQAHAHLQGRVPQSESAYGSSQNHPYASTPSHDPPVRGVASVLTMERERPRIIDAERSGERESLDMLRRDREREPLRFGQHTPQPPLHEHQGIYPPPNDRHTPLSRGIGHPPPPPPGHEREHRPMDPREHMLRHQHDDRAVRDARERSQREREQIFAREDELRRLHEQRIMLDRERERQEQDQRFRDQMMREGAYRR</sequence>
<feature type="compositionally biased region" description="Low complexity" evidence="1">
    <location>
        <begin position="1636"/>
        <end position="1647"/>
    </location>
</feature>
<feature type="compositionally biased region" description="Basic and acidic residues" evidence="1">
    <location>
        <begin position="109"/>
        <end position="128"/>
    </location>
</feature>
<feature type="region of interest" description="Disordered" evidence="1">
    <location>
        <begin position="1"/>
        <end position="737"/>
    </location>
</feature>
<feature type="compositionally biased region" description="Polar residues" evidence="1">
    <location>
        <begin position="1475"/>
        <end position="1490"/>
    </location>
</feature>
<dbReference type="SUPFAM" id="SSF46689">
    <property type="entry name" value="Homeodomain-like"/>
    <property type="match status" value="2"/>
</dbReference>
<feature type="compositionally biased region" description="Basic and acidic residues" evidence="1">
    <location>
        <begin position="13"/>
        <end position="30"/>
    </location>
</feature>
<protein>
    <recommendedName>
        <fullName evidence="2">SANT domain-containing protein</fullName>
    </recommendedName>
</protein>
<dbReference type="PROSITE" id="PS51293">
    <property type="entry name" value="SANT"/>
    <property type="match status" value="1"/>
</dbReference>
<feature type="compositionally biased region" description="Pro residues" evidence="1">
    <location>
        <begin position="509"/>
        <end position="519"/>
    </location>
</feature>
<feature type="compositionally biased region" description="Pro residues" evidence="1">
    <location>
        <begin position="1876"/>
        <end position="1886"/>
    </location>
</feature>
<feature type="compositionally biased region" description="Basic and acidic residues" evidence="1">
    <location>
        <begin position="428"/>
        <end position="454"/>
    </location>
</feature>
<organism evidence="3 4">
    <name type="scientific">Patellaria atrata CBS 101060</name>
    <dbReference type="NCBI Taxonomy" id="1346257"/>
    <lineage>
        <taxon>Eukaryota</taxon>
        <taxon>Fungi</taxon>
        <taxon>Dikarya</taxon>
        <taxon>Ascomycota</taxon>
        <taxon>Pezizomycotina</taxon>
        <taxon>Dothideomycetes</taxon>
        <taxon>Dothideomycetes incertae sedis</taxon>
        <taxon>Patellariales</taxon>
        <taxon>Patellariaceae</taxon>
        <taxon>Patellaria</taxon>
    </lineage>
</organism>
<dbReference type="Gene3D" id="1.20.58.1880">
    <property type="match status" value="1"/>
</dbReference>
<reference evidence="3" key="1">
    <citation type="journal article" date="2020" name="Stud. Mycol.">
        <title>101 Dothideomycetes genomes: a test case for predicting lifestyles and emergence of pathogens.</title>
        <authorList>
            <person name="Haridas S."/>
            <person name="Albert R."/>
            <person name="Binder M."/>
            <person name="Bloem J."/>
            <person name="Labutti K."/>
            <person name="Salamov A."/>
            <person name="Andreopoulos B."/>
            <person name="Baker S."/>
            <person name="Barry K."/>
            <person name="Bills G."/>
            <person name="Bluhm B."/>
            <person name="Cannon C."/>
            <person name="Castanera R."/>
            <person name="Culley D."/>
            <person name="Daum C."/>
            <person name="Ezra D."/>
            <person name="Gonzalez J."/>
            <person name="Henrissat B."/>
            <person name="Kuo A."/>
            <person name="Liang C."/>
            <person name="Lipzen A."/>
            <person name="Lutzoni F."/>
            <person name="Magnuson J."/>
            <person name="Mondo S."/>
            <person name="Nolan M."/>
            <person name="Ohm R."/>
            <person name="Pangilinan J."/>
            <person name="Park H.-J."/>
            <person name="Ramirez L."/>
            <person name="Alfaro M."/>
            <person name="Sun H."/>
            <person name="Tritt A."/>
            <person name="Yoshinaga Y."/>
            <person name="Zwiers L.-H."/>
            <person name="Turgeon B."/>
            <person name="Goodwin S."/>
            <person name="Spatafora J."/>
            <person name="Crous P."/>
            <person name="Grigoriev I."/>
        </authorList>
    </citation>
    <scope>NUCLEOTIDE SEQUENCE</scope>
    <source>
        <strain evidence="3">CBS 101060</strain>
    </source>
</reference>
<feature type="compositionally biased region" description="Basic and acidic residues" evidence="1">
    <location>
        <begin position="624"/>
        <end position="634"/>
    </location>
</feature>
<feature type="compositionally biased region" description="Low complexity" evidence="1">
    <location>
        <begin position="1793"/>
        <end position="1815"/>
    </location>
</feature>
<feature type="compositionally biased region" description="Polar residues" evidence="1">
    <location>
        <begin position="646"/>
        <end position="669"/>
    </location>
</feature>
<feature type="compositionally biased region" description="Basic and acidic residues" evidence="1">
    <location>
        <begin position="139"/>
        <end position="154"/>
    </location>
</feature>
<dbReference type="GO" id="GO:0034967">
    <property type="term" value="C:Set3 complex"/>
    <property type="evidence" value="ECO:0007669"/>
    <property type="project" value="TreeGrafter"/>
</dbReference>
<evidence type="ECO:0000313" key="3">
    <source>
        <dbReference type="EMBL" id="KAF2841710.1"/>
    </source>
</evidence>
<feature type="compositionally biased region" description="Basic and acidic residues" evidence="1">
    <location>
        <begin position="1952"/>
        <end position="1983"/>
    </location>
</feature>
<dbReference type="InterPro" id="IPR009057">
    <property type="entry name" value="Homeodomain-like_sf"/>
</dbReference>
<feature type="compositionally biased region" description="Low complexity" evidence="1">
    <location>
        <begin position="75"/>
        <end position="90"/>
    </location>
</feature>
<feature type="compositionally biased region" description="Polar residues" evidence="1">
    <location>
        <begin position="679"/>
        <end position="688"/>
    </location>
</feature>
<feature type="compositionally biased region" description="Low complexity" evidence="1">
    <location>
        <begin position="284"/>
        <end position="301"/>
    </location>
</feature>
<feature type="compositionally biased region" description="Polar residues" evidence="1">
    <location>
        <begin position="1600"/>
        <end position="1615"/>
    </location>
</feature>
<evidence type="ECO:0000259" key="2">
    <source>
        <dbReference type="PROSITE" id="PS51293"/>
    </source>
</evidence>
<feature type="compositionally biased region" description="Basic and acidic residues" evidence="1">
    <location>
        <begin position="328"/>
        <end position="351"/>
    </location>
</feature>
<feature type="compositionally biased region" description="Polar residues" evidence="1">
    <location>
        <begin position="1734"/>
        <end position="1744"/>
    </location>
</feature>
<dbReference type="GO" id="GO:0006357">
    <property type="term" value="P:regulation of transcription by RNA polymerase II"/>
    <property type="evidence" value="ECO:0007669"/>
    <property type="project" value="TreeGrafter"/>
</dbReference>
<feature type="region of interest" description="Disordered" evidence="1">
    <location>
        <begin position="1128"/>
        <end position="1229"/>
    </location>
</feature>
<feature type="compositionally biased region" description="Basic and acidic residues" evidence="1">
    <location>
        <begin position="1165"/>
        <end position="1185"/>
    </location>
</feature>
<feature type="compositionally biased region" description="Gly residues" evidence="1">
    <location>
        <begin position="175"/>
        <end position="185"/>
    </location>
</feature>
<feature type="compositionally biased region" description="Polar residues" evidence="1">
    <location>
        <begin position="1699"/>
        <end position="1718"/>
    </location>
</feature>
<feature type="compositionally biased region" description="Basic and acidic residues" evidence="1">
    <location>
        <begin position="212"/>
        <end position="264"/>
    </location>
</feature>
<dbReference type="InterPro" id="IPR017884">
    <property type="entry name" value="SANT_dom"/>
</dbReference>
<feature type="compositionally biased region" description="Basic and acidic residues" evidence="1">
    <location>
        <begin position="186"/>
        <end position="201"/>
    </location>
</feature>
<dbReference type="Pfam" id="PF00249">
    <property type="entry name" value="Myb_DNA-binding"/>
    <property type="match status" value="2"/>
</dbReference>
<dbReference type="Proteomes" id="UP000799429">
    <property type="component" value="Unassembled WGS sequence"/>
</dbReference>
<gene>
    <name evidence="3" type="ORF">M501DRAFT_1055817</name>
</gene>
<accession>A0A9P4VTP5</accession>
<dbReference type="Gene3D" id="1.10.10.60">
    <property type="entry name" value="Homeodomain-like"/>
    <property type="match status" value="1"/>
</dbReference>
<feature type="compositionally biased region" description="Low complexity" evidence="1">
    <location>
        <begin position="1491"/>
        <end position="1505"/>
    </location>
</feature>
<feature type="region of interest" description="Disordered" evidence="1">
    <location>
        <begin position="1342"/>
        <end position="2060"/>
    </location>
</feature>
<evidence type="ECO:0000313" key="4">
    <source>
        <dbReference type="Proteomes" id="UP000799429"/>
    </source>
</evidence>
<feature type="compositionally biased region" description="Basic and acidic residues" evidence="1">
    <location>
        <begin position="1723"/>
        <end position="1733"/>
    </location>
</feature>
<feature type="compositionally biased region" description="Polar residues" evidence="1">
    <location>
        <begin position="1526"/>
        <end position="1560"/>
    </location>
</feature>
<dbReference type="CDD" id="cd00167">
    <property type="entry name" value="SANT"/>
    <property type="match status" value="2"/>
</dbReference>
<dbReference type="PANTHER" id="PTHR13992">
    <property type="entry name" value="NUCLEAR RECEPTOR CO-REPRESSOR RELATED NCOR"/>
    <property type="match status" value="1"/>
</dbReference>
<feature type="compositionally biased region" description="Polar residues" evidence="1">
    <location>
        <begin position="1390"/>
        <end position="1408"/>
    </location>
</feature>
<dbReference type="PANTHER" id="PTHR13992:SF39">
    <property type="entry name" value="SMRTER, ISOFORM G"/>
    <property type="match status" value="1"/>
</dbReference>